<dbReference type="Pfam" id="PF05478">
    <property type="entry name" value="Prominin"/>
    <property type="match status" value="2"/>
</dbReference>
<dbReference type="InParanoid" id="A0A3Q0HIC2"/>
<dbReference type="InterPro" id="IPR008795">
    <property type="entry name" value="Prominin"/>
</dbReference>
<dbReference type="GO" id="GO:0009986">
    <property type="term" value="C:cell surface"/>
    <property type="evidence" value="ECO:0007669"/>
    <property type="project" value="TreeGrafter"/>
</dbReference>
<keyword evidence="9" id="KW-1185">Reference proteome</keyword>
<dbReference type="GO" id="GO:0016324">
    <property type="term" value="C:apical plasma membrane"/>
    <property type="evidence" value="ECO:0007669"/>
    <property type="project" value="TreeGrafter"/>
</dbReference>
<keyword evidence="4 8" id="KW-1133">Transmembrane helix</keyword>
<evidence type="ECO:0000256" key="3">
    <source>
        <dbReference type="ARBA" id="ARBA00022692"/>
    </source>
</evidence>
<accession>A0A3Q0HIC2</accession>
<dbReference type="GO" id="GO:0071914">
    <property type="term" value="C:prominosome"/>
    <property type="evidence" value="ECO:0007669"/>
    <property type="project" value="TreeGrafter"/>
</dbReference>
<dbReference type="PANTHER" id="PTHR22730:SF4">
    <property type="entry name" value="PROMININ-1-A-LIKE"/>
    <property type="match status" value="1"/>
</dbReference>
<evidence type="ECO:0000256" key="2">
    <source>
        <dbReference type="ARBA" id="ARBA00006058"/>
    </source>
</evidence>
<evidence type="ECO:0000256" key="1">
    <source>
        <dbReference type="ARBA" id="ARBA00004475"/>
    </source>
</evidence>
<evidence type="ECO:0000256" key="7">
    <source>
        <dbReference type="SAM" id="Coils"/>
    </source>
</evidence>
<protein>
    <submittedName>
        <fullName evidence="10">Prominin-1-A-like</fullName>
    </submittedName>
</protein>
<dbReference type="GO" id="GO:0031528">
    <property type="term" value="C:microvillus membrane"/>
    <property type="evidence" value="ECO:0007669"/>
    <property type="project" value="UniProtKB-SubCell"/>
</dbReference>
<sequence length="609" mass="66205">MVRDCPRRCLSAGRTAGSMALRNLSQPTYEPPPAPLAGSMPGLDSMARGFLGLVQPNAFPAELLSRLIQEPTHITEPTTYKQVLSYEMGFLVCAAIGLLFILLMPLGGLCFCCCRCCGHCGGRKYQKQDELTGCRRRALCTTLLLLSGLLLAWNVCAFVTNTRISRAVGSSFGTFNSSVGNLSTYLDDIPQQVDFVVNSSHVPLGQANDSLRDISSVLGSAIVSSVGRELQGALDGAARLLEDLDVLRTDLQGVINSSQRLQDGLDGVGRNLSTLCSRIEHSLESCGQPCEPRPQCPRAPASPTPALCMWELPGGGPVFLLPPAQAGGLGGPGLGLEPLSQLLPPPLLPSIRAAFAETNLTLAPVVLLSTKQTDLLRALGNTTRLTNLTADRQKLSTIPSQQQLLGLADELDRLADVIGTRAPNRSKELRDEAEELRQLDKEMETRLRSNVRILNESLQRLQKTMHQVLMLVDSVLEQMKQAEAFLGTRVAATIQNESQLFLHRLLGFFETYVAWAKGTLTGELGRCRPVAQALDGVETIACRYVLDSLNAFWFSLGACTVLLLPGLILATRLAKFYRRMDYADVPENNALEMFAPPPAFKIPRVETRP</sequence>
<keyword evidence="7" id="KW-0175">Coiled coil</keyword>
<feature type="transmembrane region" description="Helical" evidence="8">
    <location>
        <begin position="88"/>
        <end position="117"/>
    </location>
</feature>
<keyword evidence="5 8" id="KW-0472">Membrane</keyword>
<dbReference type="Proteomes" id="UP000189705">
    <property type="component" value="Unplaced"/>
</dbReference>
<dbReference type="GO" id="GO:0005929">
    <property type="term" value="C:cilium"/>
    <property type="evidence" value="ECO:0007669"/>
    <property type="project" value="TreeGrafter"/>
</dbReference>
<proteinExistence type="inferred from homology"/>
<gene>
    <name evidence="10" type="primary">LOC102386050</name>
</gene>
<evidence type="ECO:0000256" key="8">
    <source>
        <dbReference type="SAM" id="Phobius"/>
    </source>
</evidence>
<evidence type="ECO:0000313" key="10">
    <source>
        <dbReference type="RefSeq" id="XP_025071422.1"/>
    </source>
</evidence>
<dbReference type="GO" id="GO:0015485">
    <property type="term" value="F:cholesterol binding"/>
    <property type="evidence" value="ECO:0007669"/>
    <property type="project" value="TreeGrafter"/>
</dbReference>
<dbReference type="GeneID" id="102386050"/>
<dbReference type="RefSeq" id="XP_025071422.1">
    <property type="nucleotide sequence ID" value="XM_025215637.1"/>
</dbReference>
<dbReference type="AlphaFoldDB" id="A0A3Q0HIC2"/>
<evidence type="ECO:0000313" key="9">
    <source>
        <dbReference type="Proteomes" id="UP000189705"/>
    </source>
</evidence>
<reference evidence="10" key="1">
    <citation type="submission" date="2025-08" db="UniProtKB">
        <authorList>
            <consortium name="RefSeq"/>
        </authorList>
    </citation>
    <scope>IDENTIFICATION</scope>
</reference>
<feature type="transmembrane region" description="Helical" evidence="8">
    <location>
        <begin position="551"/>
        <end position="570"/>
    </location>
</feature>
<evidence type="ECO:0000256" key="5">
    <source>
        <dbReference type="ARBA" id="ARBA00023136"/>
    </source>
</evidence>
<feature type="coiled-coil region" evidence="7">
    <location>
        <begin position="426"/>
        <end position="464"/>
    </location>
</feature>
<keyword evidence="6" id="KW-0325">Glycoprotein</keyword>
<organism evidence="9 10">
    <name type="scientific">Alligator sinensis</name>
    <name type="common">Chinese alligator</name>
    <dbReference type="NCBI Taxonomy" id="38654"/>
    <lineage>
        <taxon>Eukaryota</taxon>
        <taxon>Metazoa</taxon>
        <taxon>Chordata</taxon>
        <taxon>Craniata</taxon>
        <taxon>Vertebrata</taxon>
        <taxon>Euteleostomi</taxon>
        <taxon>Archelosauria</taxon>
        <taxon>Archosauria</taxon>
        <taxon>Crocodylia</taxon>
        <taxon>Alligatoridae</taxon>
        <taxon>Alligatorinae</taxon>
        <taxon>Alligator</taxon>
    </lineage>
</organism>
<comment type="subcellular location">
    <subcellularLocation>
        <location evidence="1">Cell projection</location>
        <location evidence="1">Microvillus membrane</location>
        <topology evidence="1">Multi-pass membrane protein</topology>
    </subcellularLocation>
</comment>
<keyword evidence="3 8" id="KW-0812">Transmembrane</keyword>
<dbReference type="KEGG" id="asn:102386050"/>
<dbReference type="PANTHER" id="PTHR22730">
    <property type="entry name" value="PROMININ PROM PROTEIN"/>
    <property type="match status" value="1"/>
</dbReference>
<name>A0A3Q0HIC2_ALLSI</name>
<evidence type="ECO:0000256" key="6">
    <source>
        <dbReference type="ARBA" id="ARBA00023180"/>
    </source>
</evidence>
<comment type="similarity">
    <text evidence="2">Belongs to the prominin family.</text>
</comment>
<evidence type="ECO:0000256" key="4">
    <source>
        <dbReference type="ARBA" id="ARBA00022989"/>
    </source>
</evidence>